<accession>A0A9N7YMX0</accession>
<evidence type="ECO:0000313" key="3">
    <source>
        <dbReference type="Proteomes" id="UP001153269"/>
    </source>
</evidence>
<gene>
    <name evidence="2" type="ORF">PLEPLA_LOCUS25674</name>
</gene>
<sequence>MRESLLMWSRRADRPAVELHKAGGRDPGSGSSGSSAPRPGQRTDGGRRRSERRRRSPGEQCSSPARGFEFPTGSRVPLSPPGRIKTPLRKWEVKKTVSGCRDTSQPEDAGFGLIGLGGVRLFWWGDCGVAYKHPSVSSPGWTCLETPSRLKRTVTERAEPPQLKLNERDPPSPLPLRPRGSTNLSNSRTRSSRPRGPQPNTVPQVPEAEADPCRVPSLTRCPALGAEHPPPSGPLDSCVLQCLEASPPIRDPHWLSHPWLSQGRSPATPALRNCISPGMHVCALGPFPLNVLPRIQFCLPFRCNDDFVLSVITQPSPTMEPIPASSYLD</sequence>
<feature type="compositionally biased region" description="Low complexity" evidence="1">
    <location>
        <begin position="177"/>
        <end position="189"/>
    </location>
</feature>
<name>A0A9N7YMX0_PLEPL</name>
<proteinExistence type="predicted"/>
<reference evidence="2" key="1">
    <citation type="submission" date="2020-03" db="EMBL/GenBank/DDBJ databases">
        <authorList>
            <person name="Weist P."/>
        </authorList>
    </citation>
    <scope>NUCLEOTIDE SEQUENCE</scope>
</reference>
<keyword evidence="3" id="KW-1185">Reference proteome</keyword>
<dbReference type="AlphaFoldDB" id="A0A9N7YMX0"/>
<comment type="caution">
    <text evidence="2">The sequence shown here is derived from an EMBL/GenBank/DDBJ whole genome shotgun (WGS) entry which is preliminary data.</text>
</comment>
<evidence type="ECO:0000256" key="1">
    <source>
        <dbReference type="SAM" id="MobiDB-lite"/>
    </source>
</evidence>
<dbReference type="Proteomes" id="UP001153269">
    <property type="component" value="Unassembled WGS sequence"/>
</dbReference>
<feature type="compositionally biased region" description="Basic and acidic residues" evidence="1">
    <location>
        <begin position="10"/>
        <end position="24"/>
    </location>
</feature>
<evidence type="ECO:0000313" key="2">
    <source>
        <dbReference type="EMBL" id="CAB1437645.1"/>
    </source>
</evidence>
<protein>
    <submittedName>
        <fullName evidence="2">Uncharacterized protein</fullName>
    </submittedName>
</protein>
<feature type="region of interest" description="Disordered" evidence="1">
    <location>
        <begin position="1"/>
        <end position="87"/>
    </location>
</feature>
<organism evidence="2 3">
    <name type="scientific">Pleuronectes platessa</name>
    <name type="common">European plaice</name>
    <dbReference type="NCBI Taxonomy" id="8262"/>
    <lineage>
        <taxon>Eukaryota</taxon>
        <taxon>Metazoa</taxon>
        <taxon>Chordata</taxon>
        <taxon>Craniata</taxon>
        <taxon>Vertebrata</taxon>
        <taxon>Euteleostomi</taxon>
        <taxon>Actinopterygii</taxon>
        <taxon>Neopterygii</taxon>
        <taxon>Teleostei</taxon>
        <taxon>Neoteleostei</taxon>
        <taxon>Acanthomorphata</taxon>
        <taxon>Carangaria</taxon>
        <taxon>Pleuronectiformes</taxon>
        <taxon>Pleuronectoidei</taxon>
        <taxon>Pleuronectidae</taxon>
        <taxon>Pleuronectes</taxon>
    </lineage>
</organism>
<feature type="region of interest" description="Disordered" evidence="1">
    <location>
        <begin position="153"/>
        <end position="211"/>
    </location>
</feature>
<dbReference type="EMBL" id="CADEAL010002055">
    <property type="protein sequence ID" value="CAB1437645.1"/>
    <property type="molecule type" value="Genomic_DNA"/>
</dbReference>
<feature type="compositionally biased region" description="Basic and acidic residues" evidence="1">
    <location>
        <begin position="153"/>
        <end position="170"/>
    </location>
</feature>